<dbReference type="InterPro" id="IPR021529">
    <property type="entry name" value="DUF2798"/>
</dbReference>
<keyword evidence="1" id="KW-1133">Transmembrane helix</keyword>
<accession>A0A346NPZ5</accession>
<keyword evidence="1" id="KW-0472">Membrane</keyword>
<proteinExistence type="predicted"/>
<dbReference type="KEGG" id="salm:D0Y50_15280"/>
<gene>
    <name evidence="2" type="ORF">D0Y50_15280</name>
</gene>
<dbReference type="Pfam" id="PF11391">
    <property type="entry name" value="DUF2798"/>
    <property type="match status" value="1"/>
</dbReference>
<keyword evidence="3" id="KW-1185">Reference proteome</keyword>
<organism evidence="2 3">
    <name type="scientific">Salinimonas sediminis</name>
    <dbReference type="NCBI Taxonomy" id="2303538"/>
    <lineage>
        <taxon>Bacteria</taxon>
        <taxon>Pseudomonadati</taxon>
        <taxon>Pseudomonadota</taxon>
        <taxon>Gammaproteobacteria</taxon>
        <taxon>Alteromonadales</taxon>
        <taxon>Alteromonadaceae</taxon>
        <taxon>Alteromonas/Salinimonas group</taxon>
        <taxon>Salinimonas</taxon>
    </lineage>
</organism>
<evidence type="ECO:0000256" key="1">
    <source>
        <dbReference type="SAM" id="Phobius"/>
    </source>
</evidence>
<name>A0A346NPZ5_9ALTE</name>
<feature type="transmembrane region" description="Helical" evidence="1">
    <location>
        <begin position="31"/>
        <end position="50"/>
    </location>
</feature>
<keyword evidence="1" id="KW-0812">Transmembrane</keyword>
<evidence type="ECO:0000313" key="2">
    <source>
        <dbReference type="EMBL" id="AXR07602.1"/>
    </source>
</evidence>
<evidence type="ECO:0000313" key="3">
    <source>
        <dbReference type="Proteomes" id="UP000262073"/>
    </source>
</evidence>
<reference evidence="2 3" key="1">
    <citation type="submission" date="2018-08" db="EMBL/GenBank/DDBJ databases">
        <title>Salinimonas sediminis sp. nov., a piezophilic bacterium isolated from a deep-sea sediment sample from the New Britain Trench.</title>
        <authorList>
            <person name="Cao J."/>
        </authorList>
    </citation>
    <scope>NUCLEOTIDE SEQUENCE [LARGE SCALE GENOMIC DNA]</scope>
    <source>
        <strain evidence="2 3">N102</strain>
    </source>
</reference>
<dbReference type="OrthoDB" id="8481133at2"/>
<dbReference type="Proteomes" id="UP000262073">
    <property type="component" value="Chromosome"/>
</dbReference>
<dbReference type="EMBL" id="CP031769">
    <property type="protein sequence ID" value="AXR07602.1"/>
    <property type="molecule type" value="Genomic_DNA"/>
</dbReference>
<protein>
    <submittedName>
        <fullName evidence="2">DUF2798 domain-containing protein</fullName>
    </submittedName>
</protein>
<sequence length="67" mass="7232">MSLALSSIMSAWVTFINLGVTSSFIANWLHAWILAWPAAGICAFLFGPMVHKITAVVVARISGEQRA</sequence>
<dbReference type="AlphaFoldDB" id="A0A346NPZ5"/>